<evidence type="ECO:0000256" key="1">
    <source>
        <dbReference type="ARBA" id="ARBA00005429"/>
    </source>
</evidence>
<feature type="region of interest" description="Disordered" evidence="5">
    <location>
        <begin position="95"/>
        <end position="116"/>
    </location>
</feature>
<dbReference type="GO" id="GO:0016020">
    <property type="term" value="C:membrane"/>
    <property type="evidence" value="ECO:0007669"/>
    <property type="project" value="InterPro"/>
</dbReference>
<proteinExistence type="inferred from homology"/>
<dbReference type="InterPro" id="IPR027417">
    <property type="entry name" value="P-loop_NTPase"/>
</dbReference>
<evidence type="ECO:0000256" key="4">
    <source>
        <dbReference type="ARBA" id="ARBA00023134"/>
    </source>
</evidence>
<dbReference type="GO" id="GO:0016787">
    <property type="term" value="F:hydrolase activity"/>
    <property type="evidence" value="ECO:0007669"/>
    <property type="project" value="UniProtKB-KW"/>
</dbReference>
<evidence type="ECO:0000313" key="8">
    <source>
        <dbReference type="Proteomes" id="UP000076727"/>
    </source>
</evidence>
<dbReference type="Gene3D" id="3.40.50.300">
    <property type="entry name" value="P-loop containing nucleotide triphosphate hydrolases"/>
    <property type="match status" value="1"/>
</dbReference>
<feature type="domain" description="IRG-type G" evidence="6">
    <location>
        <begin position="160"/>
        <end position="367"/>
    </location>
</feature>
<dbReference type="Pfam" id="PF05049">
    <property type="entry name" value="IIGP"/>
    <property type="match status" value="1"/>
</dbReference>
<dbReference type="EMBL" id="KV429055">
    <property type="protein sequence ID" value="KZT69883.1"/>
    <property type="molecule type" value="Genomic_DNA"/>
</dbReference>
<evidence type="ECO:0000256" key="3">
    <source>
        <dbReference type="ARBA" id="ARBA00022801"/>
    </source>
</evidence>
<organism evidence="7 8">
    <name type="scientific">Daedalea quercina L-15889</name>
    <dbReference type="NCBI Taxonomy" id="1314783"/>
    <lineage>
        <taxon>Eukaryota</taxon>
        <taxon>Fungi</taxon>
        <taxon>Dikarya</taxon>
        <taxon>Basidiomycota</taxon>
        <taxon>Agaricomycotina</taxon>
        <taxon>Agaricomycetes</taxon>
        <taxon>Polyporales</taxon>
        <taxon>Fomitopsis</taxon>
    </lineage>
</organism>
<dbReference type="PANTHER" id="PTHR32341:SF10">
    <property type="entry name" value="INTERFERON-INDUCIBLE GTPASE 5"/>
    <property type="match status" value="1"/>
</dbReference>
<keyword evidence="4" id="KW-0342">GTP-binding</keyword>
<evidence type="ECO:0000256" key="2">
    <source>
        <dbReference type="ARBA" id="ARBA00022741"/>
    </source>
</evidence>
<dbReference type="InterPro" id="IPR051515">
    <property type="entry name" value="IRG"/>
</dbReference>
<protein>
    <submittedName>
        <fullName evidence="7">p-loop containing nucleoside triphosphate hydrolase protein</fullName>
    </submittedName>
</protein>
<gene>
    <name evidence="7" type="ORF">DAEQUDRAFT_811153</name>
</gene>
<keyword evidence="3 7" id="KW-0378">Hydrolase</keyword>
<dbReference type="PROSITE" id="PS51716">
    <property type="entry name" value="G_IRG"/>
    <property type="match status" value="1"/>
</dbReference>
<dbReference type="PANTHER" id="PTHR32341">
    <property type="entry name" value="INTERFERON-INDUCIBLE GTPASE"/>
    <property type="match status" value="1"/>
</dbReference>
<feature type="region of interest" description="Disordered" evidence="5">
    <location>
        <begin position="53"/>
        <end position="76"/>
    </location>
</feature>
<comment type="similarity">
    <text evidence="1">Belongs to the TRAFAC class dynamin-like GTPase superfamily. IRG family.</text>
</comment>
<reference evidence="7 8" key="1">
    <citation type="journal article" date="2016" name="Mol. Biol. Evol.">
        <title>Comparative Genomics of Early-Diverging Mushroom-Forming Fungi Provides Insights into the Origins of Lignocellulose Decay Capabilities.</title>
        <authorList>
            <person name="Nagy L.G."/>
            <person name="Riley R."/>
            <person name="Tritt A."/>
            <person name="Adam C."/>
            <person name="Daum C."/>
            <person name="Floudas D."/>
            <person name="Sun H."/>
            <person name="Yadav J.S."/>
            <person name="Pangilinan J."/>
            <person name="Larsson K.H."/>
            <person name="Matsuura K."/>
            <person name="Barry K."/>
            <person name="Labutti K."/>
            <person name="Kuo R."/>
            <person name="Ohm R.A."/>
            <person name="Bhattacharya S.S."/>
            <person name="Shirouzu T."/>
            <person name="Yoshinaga Y."/>
            <person name="Martin F.M."/>
            <person name="Grigoriev I.V."/>
            <person name="Hibbett D.S."/>
        </authorList>
    </citation>
    <scope>NUCLEOTIDE SEQUENCE [LARGE SCALE GENOMIC DNA]</scope>
    <source>
        <strain evidence="7 8">L-15889</strain>
    </source>
</reference>
<keyword evidence="8" id="KW-1185">Reference proteome</keyword>
<dbReference type="InterPro" id="IPR007743">
    <property type="entry name" value="Immunity-related_GTPase-like"/>
</dbReference>
<sequence length="386" mass="43447">MGNGASKVTSNKLSELQDEIKQQRELFALLQQQQMMQNSADVWKRAEETLKKAEDMARAQQDAMRRMEESTRRADEIRDSMRRLEEEMLRANEERARAEADAYEREQDAKRAQEDAERAVASARTATQEAEKQLREGAPIVVPTQAQRDSMRRKFSYQEGLFHFAVAGVSGSGKSSLINALRGLRNKDKGAAPTGVVETTARITRYPGPSSGMPYVWYDVPGAGTLTVPDWQYFTEQGLYVLDCIIVVFDNRFTAVDIAILRNSARFQIPTFIVRSKSSQHIRNLADDMDEDDEEENEEDLRLRMETARSRYIRDTSEIVERGLEEAGLAHQRVYIIDKNALVKVVNGRAPAGCIDEVELLQDMLDLATLEGDVSGSAEGSEKTLG</sequence>
<accession>A0A165QST3</accession>
<dbReference type="STRING" id="1314783.A0A165QST3"/>
<dbReference type="InterPro" id="IPR030385">
    <property type="entry name" value="G_IRG_dom"/>
</dbReference>
<dbReference type="OrthoDB" id="422720at2759"/>
<dbReference type="AlphaFoldDB" id="A0A165QST3"/>
<evidence type="ECO:0000313" key="7">
    <source>
        <dbReference type="EMBL" id="KZT69883.1"/>
    </source>
</evidence>
<dbReference type="SUPFAM" id="SSF52540">
    <property type="entry name" value="P-loop containing nucleoside triphosphate hydrolases"/>
    <property type="match status" value="1"/>
</dbReference>
<dbReference type="GO" id="GO:0005525">
    <property type="term" value="F:GTP binding"/>
    <property type="evidence" value="ECO:0007669"/>
    <property type="project" value="UniProtKB-KW"/>
</dbReference>
<dbReference type="Proteomes" id="UP000076727">
    <property type="component" value="Unassembled WGS sequence"/>
</dbReference>
<keyword evidence="2" id="KW-0547">Nucleotide-binding</keyword>
<name>A0A165QST3_9APHY</name>
<evidence type="ECO:0000259" key="6">
    <source>
        <dbReference type="PROSITE" id="PS51716"/>
    </source>
</evidence>
<evidence type="ECO:0000256" key="5">
    <source>
        <dbReference type="SAM" id="MobiDB-lite"/>
    </source>
</evidence>